<dbReference type="InterPro" id="IPR050131">
    <property type="entry name" value="Peptidase_S8_subtilisin-like"/>
</dbReference>
<evidence type="ECO:0000313" key="10">
    <source>
        <dbReference type="EMBL" id="MEB8342688.1"/>
    </source>
</evidence>
<dbReference type="PANTHER" id="PTHR43806">
    <property type="entry name" value="PEPTIDASE S8"/>
    <property type="match status" value="1"/>
</dbReference>
<feature type="compositionally biased region" description="Low complexity" evidence="6">
    <location>
        <begin position="352"/>
        <end position="372"/>
    </location>
</feature>
<comment type="similarity">
    <text evidence="1 5">Belongs to the peptidase S8 family.</text>
</comment>
<dbReference type="PRINTS" id="PR00723">
    <property type="entry name" value="SUBTILISIN"/>
</dbReference>
<dbReference type="Proteomes" id="UP001354931">
    <property type="component" value="Unassembled WGS sequence"/>
</dbReference>
<protein>
    <submittedName>
        <fullName evidence="10">S8 family serine peptidase</fullName>
    </submittedName>
</protein>
<keyword evidence="3 5" id="KW-0378">Hydrolase</keyword>
<evidence type="ECO:0000256" key="2">
    <source>
        <dbReference type="ARBA" id="ARBA00022670"/>
    </source>
</evidence>
<keyword evidence="7" id="KW-0812">Transmembrane</keyword>
<evidence type="ECO:0000256" key="5">
    <source>
        <dbReference type="PROSITE-ProRule" id="PRU01240"/>
    </source>
</evidence>
<organism evidence="10 11">
    <name type="scientific">Streptomyces endophyticus</name>
    <dbReference type="NCBI Taxonomy" id="714166"/>
    <lineage>
        <taxon>Bacteria</taxon>
        <taxon>Bacillati</taxon>
        <taxon>Actinomycetota</taxon>
        <taxon>Actinomycetes</taxon>
        <taxon>Kitasatosporales</taxon>
        <taxon>Streptomycetaceae</taxon>
        <taxon>Streptomyces</taxon>
    </lineage>
</organism>
<evidence type="ECO:0000259" key="9">
    <source>
        <dbReference type="Pfam" id="PF00082"/>
    </source>
</evidence>
<evidence type="ECO:0000256" key="6">
    <source>
        <dbReference type="SAM" id="MobiDB-lite"/>
    </source>
</evidence>
<dbReference type="PROSITE" id="PS00136">
    <property type="entry name" value="SUBTILASE_ASP"/>
    <property type="match status" value="1"/>
</dbReference>
<keyword evidence="11" id="KW-1185">Reference proteome</keyword>
<dbReference type="SUPFAM" id="SSF52743">
    <property type="entry name" value="Subtilisin-like"/>
    <property type="match status" value="1"/>
</dbReference>
<dbReference type="EMBL" id="JAOZYC010000169">
    <property type="protein sequence ID" value="MEB8342688.1"/>
    <property type="molecule type" value="Genomic_DNA"/>
</dbReference>
<keyword evidence="2 5" id="KW-0645">Protease</keyword>
<feature type="chain" id="PRO_5045176088" evidence="8">
    <location>
        <begin position="30"/>
        <end position="458"/>
    </location>
</feature>
<evidence type="ECO:0000256" key="7">
    <source>
        <dbReference type="SAM" id="Phobius"/>
    </source>
</evidence>
<keyword evidence="4 5" id="KW-0720">Serine protease</keyword>
<dbReference type="RefSeq" id="WP_326022249.1">
    <property type="nucleotide sequence ID" value="NZ_JAOZYC010000169.1"/>
</dbReference>
<proteinExistence type="inferred from homology"/>
<feature type="active site" description="Charge relay system" evidence="5">
    <location>
        <position position="62"/>
    </location>
</feature>
<feature type="transmembrane region" description="Helical" evidence="7">
    <location>
        <begin position="378"/>
        <end position="398"/>
    </location>
</feature>
<dbReference type="InterPro" id="IPR036852">
    <property type="entry name" value="Peptidase_S8/S53_dom_sf"/>
</dbReference>
<gene>
    <name evidence="10" type="ORF">OKJ99_34855</name>
</gene>
<dbReference type="InterPro" id="IPR015500">
    <property type="entry name" value="Peptidase_S8_subtilisin-rel"/>
</dbReference>
<dbReference type="Pfam" id="PF00082">
    <property type="entry name" value="Peptidase_S8"/>
    <property type="match status" value="1"/>
</dbReference>
<evidence type="ECO:0000313" key="11">
    <source>
        <dbReference type="Proteomes" id="UP001354931"/>
    </source>
</evidence>
<reference evidence="10 11" key="1">
    <citation type="submission" date="2022-10" db="EMBL/GenBank/DDBJ databases">
        <authorList>
            <person name="Xie J."/>
            <person name="Shen N."/>
        </authorList>
    </citation>
    <scope>NUCLEOTIDE SEQUENCE [LARGE SCALE GENOMIC DNA]</scope>
    <source>
        <strain evidence="10 11">YIM65594</strain>
    </source>
</reference>
<dbReference type="PANTHER" id="PTHR43806:SF11">
    <property type="entry name" value="CEREVISIN-RELATED"/>
    <property type="match status" value="1"/>
</dbReference>
<dbReference type="InterPro" id="IPR000209">
    <property type="entry name" value="Peptidase_S8/S53_dom"/>
</dbReference>
<evidence type="ECO:0000256" key="8">
    <source>
        <dbReference type="SAM" id="SignalP"/>
    </source>
</evidence>
<evidence type="ECO:0000256" key="4">
    <source>
        <dbReference type="ARBA" id="ARBA00022825"/>
    </source>
</evidence>
<feature type="region of interest" description="Disordered" evidence="6">
    <location>
        <begin position="401"/>
        <end position="458"/>
    </location>
</feature>
<keyword evidence="7" id="KW-1133">Transmembrane helix</keyword>
<evidence type="ECO:0000256" key="1">
    <source>
        <dbReference type="ARBA" id="ARBA00011073"/>
    </source>
</evidence>
<comment type="caution">
    <text evidence="10">The sequence shown here is derived from an EMBL/GenBank/DDBJ whole genome shotgun (WGS) entry which is preliminary data.</text>
</comment>
<dbReference type="InterPro" id="IPR023827">
    <property type="entry name" value="Peptidase_S8_Asp-AS"/>
</dbReference>
<accession>A0ABU6FGT5</accession>
<keyword evidence="8" id="KW-0732">Signal</keyword>
<feature type="active site" description="Charge relay system" evidence="5">
    <location>
        <position position="264"/>
    </location>
</feature>
<sequence>MSFTRALRAVGAAAAAGALLFAAAPTASADQVRDDQWALSAFSADKIWQVATGEGVTVAVIDSGFKTSHPDLKGKFLAGRDFIDGDTSIEPDPQDGNNPGHGTGMASIIAGHGHGTGGGSGVKGLAPDAKILPIRDDGGKGMFGPAIRYAVDHGADVINISQINWTSESADSKGVQEEQEAVKYALDKGVPVVAGSGNDGKTGSDAQNHPAVDPGVVAVGAIGSNGQIWDGSNYGSHLMLTAPGVDIVTAGLDSDGYDGGDGTSDSTAYTSAALALLKQKFPDLTPGQLVNRLVKTAGLPASAKGTSLPDEHYGYGYIQPLAALTKDVPAGSKNGPLKIDELNAAVGKAKGGDASAPSSSPPEAASDSSDSGGMSTGLIVGIAAGVLVILVIVVIVIVRSRKNSGGGPPPPPGGGWGGGGHQPYPTQQPYPGSYPQQAPPAPGGSYPQAPSQPPYRQQ</sequence>
<feature type="active site" description="Charge relay system" evidence="5">
    <location>
        <position position="101"/>
    </location>
</feature>
<feature type="signal peptide" evidence="8">
    <location>
        <begin position="1"/>
        <end position="29"/>
    </location>
</feature>
<evidence type="ECO:0000256" key="3">
    <source>
        <dbReference type="ARBA" id="ARBA00022801"/>
    </source>
</evidence>
<dbReference type="PROSITE" id="PS51892">
    <property type="entry name" value="SUBTILASE"/>
    <property type="match status" value="1"/>
</dbReference>
<feature type="domain" description="Peptidase S8/S53" evidence="9">
    <location>
        <begin position="53"/>
        <end position="316"/>
    </location>
</feature>
<feature type="region of interest" description="Disordered" evidence="6">
    <location>
        <begin position="348"/>
        <end position="372"/>
    </location>
</feature>
<name>A0ABU6FGT5_9ACTN</name>
<dbReference type="Gene3D" id="3.40.50.200">
    <property type="entry name" value="Peptidase S8/S53 domain"/>
    <property type="match status" value="1"/>
</dbReference>
<feature type="compositionally biased region" description="Polar residues" evidence="6">
    <location>
        <begin position="424"/>
        <end position="436"/>
    </location>
</feature>
<keyword evidence="7" id="KW-0472">Membrane</keyword>